<keyword evidence="1" id="KW-0614">Plasmid</keyword>
<geneLocation type="plasmid" evidence="2">
    <name>prb29</name>
</geneLocation>
<keyword evidence="2" id="KW-1185">Reference proteome</keyword>
<gene>
    <name evidence="1" type="ORF">CBI38_36130</name>
</gene>
<dbReference type="OrthoDB" id="5193129at2"/>
<evidence type="ECO:0000313" key="2">
    <source>
        <dbReference type="Proteomes" id="UP000245711"/>
    </source>
</evidence>
<reference evidence="1 2" key="1">
    <citation type="submission" date="2017-05" db="EMBL/GenBank/DDBJ databases">
        <title>Isolation of Rhodococcus sp. S2-17 biodegrading of BP-3.</title>
        <authorList>
            <person name="Lee Y."/>
            <person name="Kim K.H."/>
            <person name="Chun B.H."/>
            <person name="Jung H.S."/>
            <person name="Jeon C.O."/>
        </authorList>
    </citation>
    <scope>NUCLEOTIDE SEQUENCE [LARGE SCALE GENOMIC DNA]</scope>
    <source>
        <strain evidence="1 2">S2-17</strain>
        <plasmid evidence="2">prb29</plasmid>
    </source>
</reference>
<proteinExistence type="predicted"/>
<evidence type="ECO:0000313" key="1">
    <source>
        <dbReference type="EMBL" id="AWK76833.1"/>
    </source>
</evidence>
<accession>A0A2S2C7R0</accession>
<dbReference type="KEGG" id="roz:CBI38_36130"/>
<dbReference type="EMBL" id="CP021356">
    <property type="protein sequence ID" value="AWK76833.1"/>
    <property type="molecule type" value="Genomic_DNA"/>
</dbReference>
<organism evidence="1 2">
    <name type="scientific">Rhodococcus oxybenzonivorans</name>
    <dbReference type="NCBI Taxonomy" id="1990687"/>
    <lineage>
        <taxon>Bacteria</taxon>
        <taxon>Bacillati</taxon>
        <taxon>Actinomycetota</taxon>
        <taxon>Actinomycetes</taxon>
        <taxon>Mycobacteriales</taxon>
        <taxon>Nocardiaceae</taxon>
        <taxon>Rhodococcus</taxon>
    </lineage>
</organism>
<dbReference type="AlphaFoldDB" id="A0A2S2C7R0"/>
<dbReference type="Proteomes" id="UP000245711">
    <property type="component" value="Plasmid pRB29"/>
</dbReference>
<protein>
    <submittedName>
        <fullName evidence="1">Uncharacterized protein</fullName>
    </submittedName>
</protein>
<name>A0A2S2C7R0_9NOCA</name>
<sequence length="62" mass="6891">MKGVPAAVLACPIGTGLMMWMMMRGQRNGADDSSEQQQVRQLRAEIDQLEAESAIRHVSRSF</sequence>